<gene>
    <name evidence="1" type="ORF">OE88DRAFT_657194</name>
</gene>
<protein>
    <submittedName>
        <fullName evidence="1">Uncharacterized protein</fullName>
    </submittedName>
</protein>
<dbReference type="EMBL" id="ML213504">
    <property type="protein sequence ID" value="TFK55760.1"/>
    <property type="molecule type" value="Genomic_DNA"/>
</dbReference>
<sequence length="163" mass="18008">MAETGMAVQDTIEEHAMNSPVIPLLRPKVRKACSECRRSKSKVRTNSAAPFVRLTNSAFSASKLNGLANDASRGDWTATCLQLIPEGTATLPHIQRAAPGRCTVRYRAPSSQPLGSPCHHLLLRIPSLPRQPRQCIRPYPHIPKIASRCSRPITLSPWWTAPR</sequence>
<dbReference type="AlphaFoldDB" id="A0A5C3NEK6"/>
<organism evidence="1 2">
    <name type="scientific">Heliocybe sulcata</name>
    <dbReference type="NCBI Taxonomy" id="5364"/>
    <lineage>
        <taxon>Eukaryota</taxon>
        <taxon>Fungi</taxon>
        <taxon>Dikarya</taxon>
        <taxon>Basidiomycota</taxon>
        <taxon>Agaricomycotina</taxon>
        <taxon>Agaricomycetes</taxon>
        <taxon>Gloeophyllales</taxon>
        <taxon>Gloeophyllaceae</taxon>
        <taxon>Heliocybe</taxon>
    </lineage>
</organism>
<keyword evidence="2" id="KW-1185">Reference proteome</keyword>
<reference evidence="1 2" key="1">
    <citation type="journal article" date="2019" name="Nat. Ecol. Evol.">
        <title>Megaphylogeny resolves global patterns of mushroom evolution.</title>
        <authorList>
            <person name="Varga T."/>
            <person name="Krizsan K."/>
            <person name="Foldi C."/>
            <person name="Dima B."/>
            <person name="Sanchez-Garcia M."/>
            <person name="Sanchez-Ramirez S."/>
            <person name="Szollosi G.J."/>
            <person name="Szarkandi J.G."/>
            <person name="Papp V."/>
            <person name="Albert L."/>
            <person name="Andreopoulos W."/>
            <person name="Angelini C."/>
            <person name="Antonin V."/>
            <person name="Barry K.W."/>
            <person name="Bougher N.L."/>
            <person name="Buchanan P."/>
            <person name="Buyck B."/>
            <person name="Bense V."/>
            <person name="Catcheside P."/>
            <person name="Chovatia M."/>
            <person name="Cooper J."/>
            <person name="Damon W."/>
            <person name="Desjardin D."/>
            <person name="Finy P."/>
            <person name="Geml J."/>
            <person name="Haridas S."/>
            <person name="Hughes K."/>
            <person name="Justo A."/>
            <person name="Karasinski D."/>
            <person name="Kautmanova I."/>
            <person name="Kiss B."/>
            <person name="Kocsube S."/>
            <person name="Kotiranta H."/>
            <person name="LaButti K.M."/>
            <person name="Lechner B.E."/>
            <person name="Liimatainen K."/>
            <person name="Lipzen A."/>
            <person name="Lukacs Z."/>
            <person name="Mihaltcheva S."/>
            <person name="Morgado L.N."/>
            <person name="Niskanen T."/>
            <person name="Noordeloos M.E."/>
            <person name="Ohm R.A."/>
            <person name="Ortiz-Santana B."/>
            <person name="Ovrebo C."/>
            <person name="Racz N."/>
            <person name="Riley R."/>
            <person name="Savchenko A."/>
            <person name="Shiryaev A."/>
            <person name="Soop K."/>
            <person name="Spirin V."/>
            <person name="Szebenyi C."/>
            <person name="Tomsovsky M."/>
            <person name="Tulloss R.E."/>
            <person name="Uehling J."/>
            <person name="Grigoriev I.V."/>
            <person name="Vagvolgyi C."/>
            <person name="Papp T."/>
            <person name="Martin F.M."/>
            <person name="Miettinen O."/>
            <person name="Hibbett D.S."/>
            <person name="Nagy L.G."/>
        </authorList>
    </citation>
    <scope>NUCLEOTIDE SEQUENCE [LARGE SCALE GENOMIC DNA]</scope>
    <source>
        <strain evidence="1 2">OMC1185</strain>
    </source>
</reference>
<proteinExistence type="predicted"/>
<accession>A0A5C3NEK6</accession>
<evidence type="ECO:0000313" key="2">
    <source>
        <dbReference type="Proteomes" id="UP000305948"/>
    </source>
</evidence>
<evidence type="ECO:0000313" key="1">
    <source>
        <dbReference type="EMBL" id="TFK55760.1"/>
    </source>
</evidence>
<dbReference type="Proteomes" id="UP000305948">
    <property type="component" value="Unassembled WGS sequence"/>
</dbReference>
<dbReference type="OrthoDB" id="10666470at2759"/>
<name>A0A5C3NEK6_9AGAM</name>